<name>A0A832A8V4_9BACT</name>
<proteinExistence type="predicted"/>
<accession>A0A832A8V4</accession>
<evidence type="ECO:0000313" key="1">
    <source>
        <dbReference type="EMBL" id="HFK98750.1"/>
    </source>
</evidence>
<protein>
    <submittedName>
        <fullName evidence="1">Uncharacterized protein</fullName>
    </submittedName>
</protein>
<sequence length="68" mass="7891">MSEYQYYELWAIDRPLTTDEMAALRGLSTSFKTREVKIDNVRHLVGDSSESVFGMKGAQRGNSRWMWS</sequence>
<comment type="caution">
    <text evidence="1">The sequence shown here is derived from an EMBL/GenBank/DDBJ whole genome shotgun (WGS) entry which is preliminary data.</text>
</comment>
<reference evidence="1" key="1">
    <citation type="journal article" date="2020" name="mSystems">
        <title>Genome- and Community-Level Interaction Insights into Carbon Utilization and Element Cycling Functions of Hydrothermarchaeota in Hydrothermal Sediment.</title>
        <authorList>
            <person name="Zhou Z."/>
            <person name="Liu Y."/>
            <person name="Xu W."/>
            <person name="Pan J."/>
            <person name="Luo Z.H."/>
            <person name="Li M."/>
        </authorList>
    </citation>
    <scope>NUCLEOTIDE SEQUENCE [LARGE SCALE GENOMIC DNA]</scope>
    <source>
        <strain evidence="1">SpSt-456</strain>
    </source>
</reference>
<dbReference type="AlphaFoldDB" id="A0A832A8V4"/>
<gene>
    <name evidence="1" type="ORF">ENS06_15675</name>
</gene>
<organism evidence="1">
    <name type="scientific">Desulfacinum infernum</name>
    <dbReference type="NCBI Taxonomy" id="35837"/>
    <lineage>
        <taxon>Bacteria</taxon>
        <taxon>Pseudomonadati</taxon>
        <taxon>Thermodesulfobacteriota</taxon>
        <taxon>Syntrophobacteria</taxon>
        <taxon>Syntrophobacterales</taxon>
        <taxon>Syntrophobacteraceae</taxon>
        <taxon>Desulfacinum</taxon>
    </lineage>
</organism>
<dbReference type="EMBL" id="DSTK01000041">
    <property type="protein sequence ID" value="HFK98750.1"/>
    <property type="molecule type" value="Genomic_DNA"/>
</dbReference>